<protein>
    <submittedName>
        <fullName evidence="2">Uncharacterized protein</fullName>
    </submittedName>
</protein>
<sequence>MWIVMRFHWQLESLKSAIGKPEPRLCRNLLWKMQVFLTRPQSRNTNGTSKWYSGMNTAAASSFKSANAAFSDFVATATQFNIDPAVTSTNTEGVVDFNTLVPDWFEALPSDVRNAQEVQNEMRVSVANRVISLMNELVTSTPAGPLPTATGSARSGALSSTGAASGASGASSPTPTPTPSPSPSPSPSNAASKGTAGMGAIAIAVAGAAFL</sequence>
<dbReference type="EMBL" id="MU005764">
    <property type="protein sequence ID" value="KAF2715669.1"/>
    <property type="molecule type" value="Genomic_DNA"/>
</dbReference>
<feature type="compositionally biased region" description="Low complexity" evidence="1">
    <location>
        <begin position="148"/>
        <end position="173"/>
    </location>
</feature>
<evidence type="ECO:0000313" key="3">
    <source>
        <dbReference type="Proteomes" id="UP000799428"/>
    </source>
</evidence>
<accession>A0A6G1KS40</accession>
<dbReference type="AlphaFoldDB" id="A0A6G1KS40"/>
<feature type="compositionally biased region" description="Pro residues" evidence="1">
    <location>
        <begin position="174"/>
        <end position="186"/>
    </location>
</feature>
<name>A0A6G1KS40_9PLEO</name>
<evidence type="ECO:0000313" key="2">
    <source>
        <dbReference type="EMBL" id="KAF2715669.1"/>
    </source>
</evidence>
<dbReference type="Proteomes" id="UP000799428">
    <property type="component" value="Unassembled WGS sequence"/>
</dbReference>
<keyword evidence="3" id="KW-1185">Reference proteome</keyword>
<feature type="region of interest" description="Disordered" evidence="1">
    <location>
        <begin position="140"/>
        <end position="195"/>
    </location>
</feature>
<reference evidence="2" key="1">
    <citation type="journal article" date="2020" name="Stud. Mycol.">
        <title>101 Dothideomycetes genomes: a test case for predicting lifestyles and emergence of pathogens.</title>
        <authorList>
            <person name="Haridas S."/>
            <person name="Albert R."/>
            <person name="Binder M."/>
            <person name="Bloem J."/>
            <person name="Labutti K."/>
            <person name="Salamov A."/>
            <person name="Andreopoulos B."/>
            <person name="Baker S."/>
            <person name="Barry K."/>
            <person name="Bills G."/>
            <person name="Bluhm B."/>
            <person name="Cannon C."/>
            <person name="Castanera R."/>
            <person name="Culley D."/>
            <person name="Daum C."/>
            <person name="Ezra D."/>
            <person name="Gonzalez J."/>
            <person name="Henrissat B."/>
            <person name="Kuo A."/>
            <person name="Liang C."/>
            <person name="Lipzen A."/>
            <person name="Lutzoni F."/>
            <person name="Magnuson J."/>
            <person name="Mondo S."/>
            <person name="Nolan M."/>
            <person name="Ohm R."/>
            <person name="Pangilinan J."/>
            <person name="Park H.-J."/>
            <person name="Ramirez L."/>
            <person name="Alfaro M."/>
            <person name="Sun H."/>
            <person name="Tritt A."/>
            <person name="Yoshinaga Y."/>
            <person name="Zwiers L.-H."/>
            <person name="Turgeon B."/>
            <person name="Goodwin S."/>
            <person name="Spatafora J."/>
            <person name="Crous P."/>
            <person name="Grigoriev I."/>
        </authorList>
    </citation>
    <scope>NUCLEOTIDE SEQUENCE</scope>
    <source>
        <strain evidence="2">CBS 279.74</strain>
    </source>
</reference>
<organism evidence="2 3">
    <name type="scientific">Pleomassaria siparia CBS 279.74</name>
    <dbReference type="NCBI Taxonomy" id="1314801"/>
    <lineage>
        <taxon>Eukaryota</taxon>
        <taxon>Fungi</taxon>
        <taxon>Dikarya</taxon>
        <taxon>Ascomycota</taxon>
        <taxon>Pezizomycotina</taxon>
        <taxon>Dothideomycetes</taxon>
        <taxon>Pleosporomycetidae</taxon>
        <taxon>Pleosporales</taxon>
        <taxon>Pleomassariaceae</taxon>
        <taxon>Pleomassaria</taxon>
    </lineage>
</organism>
<proteinExistence type="predicted"/>
<gene>
    <name evidence="2" type="ORF">K504DRAFT_487298</name>
</gene>
<evidence type="ECO:0000256" key="1">
    <source>
        <dbReference type="SAM" id="MobiDB-lite"/>
    </source>
</evidence>